<dbReference type="EMBL" id="JASCIR010000001">
    <property type="protein sequence ID" value="MDI3384967.1"/>
    <property type="molecule type" value="Genomic_DNA"/>
</dbReference>
<sequence length="55" mass="5723">MKARPTVAAGVRERPDETRSLPTNAATATGVGCGRPMRVSPWISSTRPAVATASQ</sequence>
<dbReference type="PROSITE" id="PS51257">
    <property type="entry name" value="PROKAR_LIPOPROTEIN"/>
    <property type="match status" value="1"/>
</dbReference>
<reference evidence="2 3" key="1">
    <citation type="submission" date="2023-05" db="EMBL/GenBank/DDBJ databases">
        <title>Draft genome sequence of Streptomyces sp. B-S-A8 isolated from a cave soil in Thailand.</title>
        <authorList>
            <person name="Chamroensaksri N."/>
            <person name="Muangham S."/>
        </authorList>
    </citation>
    <scope>NUCLEOTIDE SEQUENCE [LARGE SCALE GENOMIC DNA]</scope>
    <source>
        <strain evidence="2 3">B-S-A8</strain>
    </source>
</reference>
<evidence type="ECO:0000256" key="1">
    <source>
        <dbReference type="SAM" id="MobiDB-lite"/>
    </source>
</evidence>
<accession>A0ABT6RKL6</accession>
<protein>
    <submittedName>
        <fullName evidence="2">Uncharacterized protein</fullName>
    </submittedName>
</protein>
<dbReference type="Proteomes" id="UP001224661">
    <property type="component" value="Unassembled WGS sequence"/>
</dbReference>
<evidence type="ECO:0000313" key="2">
    <source>
        <dbReference type="EMBL" id="MDI3384967.1"/>
    </source>
</evidence>
<proteinExistence type="predicted"/>
<evidence type="ECO:0000313" key="3">
    <source>
        <dbReference type="Proteomes" id="UP001224661"/>
    </source>
</evidence>
<feature type="compositionally biased region" description="Polar residues" evidence="1">
    <location>
        <begin position="42"/>
        <end position="55"/>
    </location>
</feature>
<dbReference type="RefSeq" id="WP_282509637.1">
    <property type="nucleotide sequence ID" value="NZ_JASCIR010000001.1"/>
</dbReference>
<keyword evidence="3" id="KW-1185">Reference proteome</keyword>
<name>A0ABT6RKL6_9ACTN</name>
<gene>
    <name evidence="2" type="ORF">QIS99_01870</name>
</gene>
<comment type="caution">
    <text evidence="2">The sequence shown here is derived from an EMBL/GenBank/DDBJ whole genome shotgun (WGS) entry which is preliminary data.</text>
</comment>
<feature type="region of interest" description="Disordered" evidence="1">
    <location>
        <begin position="1"/>
        <end position="55"/>
    </location>
</feature>
<organism evidence="2 3">
    <name type="scientific">Streptomyces solicavernae</name>
    <dbReference type="NCBI Taxonomy" id="3043614"/>
    <lineage>
        <taxon>Bacteria</taxon>
        <taxon>Bacillati</taxon>
        <taxon>Actinomycetota</taxon>
        <taxon>Actinomycetes</taxon>
        <taxon>Kitasatosporales</taxon>
        <taxon>Streptomycetaceae</taxon>
        <taxon>Streptomyces</taxon>
    </lineage>
</organism>